<gene>
    <name evidence="2" type="ORF">M0811_02699</name>
</gene>
<evidence type="ECO:0000256" key="1">
    <source>
        <dbReference type="ARBA" id="ARBA00022679"/>
    </source>
</evidence>
<evidence type="ECO:0000313" key="2">
    <source>
        <dbReference type="EMBL" id="KAJ5068756.1"/>
    </source>
</evidence>
<dbReference type="OMA" id="IQSKTFY"/>
<dbReference type="PANTHER" id="PTHR43861">
    <property type="entry name" value="TRANS-ACONITATE 2-METHYLTRANSFERASE-RELATED"/>
    <property type="match status" value="1"/>
</dbReference>
<reference evidence="2" key="1">
    <citation type="submission" date="2022-10" db="EMBL/GenBank/DDBJ databases">
        <title>Novel sulphate-reducing endosymbionts in the free-living metamonad Anaeramoeba.</title>
        <authorList>
            <person name="Jerlstrom-Hultqvist J."/>
            <person name="Cepicka I."/>
            <person name="Gallot-Lavallee L."/>
            <person name="Salas-Leiva D."/>
            <person name="Curtis B.A."/>
            <person name="Zahonova K."/>
            <person name="Pipaliya S."/>
            <person name="Dacks J."/>
            <person name="Roger A.J."/>
        </authorList>
    </citation>
    <scope>NUCLEOTIDE SEQUENCE</scope>
    <source>
        <strain evidence="2">BMAN</strain>
    </source>
</reference>
<comment type="caution">
    <text evidence="2">The sequence shown here is derived from an EMBL/GenBank/DDBJ whole genome shotgun (WGS) entry which is preliminary data.</text>
</comment>
<name>A0A9Q0R6U5_ANAIG</name>
<dbReference type="GO" id="GO:0008168">
    <property type="term" value="F:methyltransferase activity"/>
    <property type="evidence" value="ECO:0007669"/>
    <property type="project" value="UniProtKB-KW"/>
</dbReference>
<dbReference type="AlphaFoldDB" id="A0A9Q0R6U5"/>
<proteinExistence type="predicted"/>
<dbReference type="GO" id="GO:0032259">
    <property type="term" value="P:methylation"/>
    <property type="evidence" value="ECO:0007669"/>
    <property type="project" value="UniProtKB-KW"/>
</dbReference>
<dbReference type="CDD" id="cd02440">
    <property type="entry name" value="AdoMet_MTases"/>
    <property type="match status" value="1"/>
</dbReference>
<organism evidence="2 3">
    <name type="scientific">Anaeramoeba ignava</name>
    <name type="common">Anaerobic marine amoeba</name>
    <dbReference type="NCBI Taxonomy" id="1746090"/>
    <lineage>
        <taxon>Eukaryota</taxon>
        <taxon>Metamonada</taxon>
        <taxon>Anaeramoebidae</taxon>
        <taxon>Anaeramoeba</taxon>
    </lineage>
</organism>
<keyword evidence="3" id="KW-1185">Reference proteome</keyword>
<dbReference type="PANTHER" id="PTHR43861:SF3">
    <property type="entry name" value="PUTATIVE (AFU_ORTHOLOGUE AFUA_2G14390)-RELATED"/>
    <property type="match status" value="1"/>
</dbReference>
<dbReference type="SUPFAM" id="SSF53335">
    <property type="entry name" value="S-adenosyl-L-methionine-dependent methyltransferases"/>
    <property type="match status" value="1"/>
</dbReference>
<dbReference type="Pfam" id="PF13489">
    <property type="entry name" value="Methyltransf_23"/>
    <property type="match status" value="1"/>
</dbReference>
<dbReference type="OrthoDB" id="66144at2759"/>
<dbReference type="InterPro" id="IPR029063">
    <property type="entry name" value="SAM-dependent_MTases_sf"/>
</dbReference>
<accession>A0A9Q0R6U5</accession>
<protein>
    <submittedName>
        <fullName evidence="2">Class i sam-dependent methyltransferase</fullName>
    </submittedName>
</protein>
<dbReference type="EMBL" id="JAPDFW010000114">
    <property type="protein sequence ID" value="KAJ5068756.1"/>
    <property type="molecule type" value="Genomic_DNA"/>
</dbReference>
<dbReference type="Proteomes" id="UP001149090">
    <property type="component" value="Unassembled WGS sequence"/>
</dbReference>
<evidence type="ECO:0000313" key="3">
    <source>
        <dbReference type="Proteomes" id="UP001149090"/>
    </source>
</evidence>
<sequence length="218" mass="24852">MSEFDKKAETFTDQKHLEHGKKVANGLVKIINEEILKNNEKVNILDMGCGVGSVAIPLSLLNPKFIIDGIDPSIKMIEFFEKRVKEEKVERVFPTFQAEPKPENKYNIGYTSNVLHHIEDISGFLKKIYDSLLKDGQILIVDYEKSPISHLFHTNPDSSLVHPSGFSKEELQKFLVDANFKDVKVLDFGSIQRKIVDENKNESLETFNFLVATGFKHD</sequence>
<keyword evidence="1" id="KW-0808">Transferase</keyword>
<dbReference type="Gene3D" id="3.40.50.150">
    <property type="entry name" value="Vaccinia Virus protein VP39"/>
    <property type="match status" value="1"/>
</dbReference>
<keyword evidence="2" id="KW-0489">Methyltransferase</keyword>